<dbReference type="InterPro" id="IPR000782">
    <property type="entry name" value="FAS1_domain"/>
</dbReference>
<accession>A0A0F8WIF4</accession>
<proteinExistence type="predicted"/>
<comment type="caution">
    <text evidence="2">The sequence shown here is derived from an EMBL/GenBank/DDBJ whole genome shotgun (WGS) entry which is preliminary data.</text>
</comment>
<dbReference type="Gene3D" id="2.30.180.10">
    <property type="entry name" value="FAS1 domain"/>
    <property type="match status" value="1"/>
</dbReference>
<protein>
    <recommendedName>
        <fullName evidence="1">FAS1 domain-containing protein</fullName>
    </recommendedName>
</protein>
<sequence>QVISGYSGFRQLIDDAGLSDPRYFRFNFLKEGEFYTIFIPTDEALANSGADTMSIPDLQQFIKGHFIRGKRIWTDGSVPGGDFETLRINEDAIEIGDRFSRLSIETGYDYIRILDKDHNLYYHIEEIPGTTNIMIATQKGSGPLDYKITGVVHSIDTVLHKALESR</sequence>
<dbReference type="AlphaFoldDB" id="A0A0F8WIF4"/>
<dbReference type="SUPFAM" id="SSF82153">
    <property type="entry name" value="FAS1 domain"/>
    <property type="match status" value="1"/>
</dbReference>
<evidence type="ECO:0000259" key="1">
    <source>
        <dbReference type="PROSITE" id="PS50213"/>
    </source>
</evidence>
<dbReference type="PROSITE" id="PS50213">
    <property type="entry name" value="FAS1"/>
    <property type="match status" value="1"/>
</dbReference>
<feature type="non-terminal residue" evidence="2">
    <location>
        <position position="1"/>
    </location>
</feature>
<dbReference type="InterPro" id="IPR036378">
    <property type="entry name" value="FAS1_dom_sf"/>
</dbReference>
<organism evidence="2">
    <name type="scientific">marine sediment metagenome</name>
    <dbReference type="NCBI Taxonomy" id="412755"/>
    <lineage>
        <taxon>unclassified sequences</taxon>
        <taxon>metagenomes</taxon>
        <taxon>ecological metagenomes</taxon>
    </lineage>
</organism>
<feature type="domain" description="FAS1" evidence="1">
    <location>
        <begin position="1"/>
        <end position="159"/>
    </location>
</feature>
<gene>
    <name evidence="2" type="ORF">LCGC14_3064970</name>
</gene>
<dbReference type="EMBL" id="LAZR01065017">
    <property type="protein sequence ID" value="KKK56393.1"/>
    <property type="molecule type" value="Genomic_DNA"/>
</dbReference>
<dbReference type="Pfam" id="PF02469">
    <property type="entry name" value="Fasciclin"/>
    <property type="match status" value="1"/>
</dbReference>
<name>A0A0F8WIF4_9ZZZZ</name>
<evidence type="ECO:0000313" key="2">
    <source>
        <dbReference type="EMBL" id="KKK56393.1"/>
    </source>
</evidence>
<reference evidence="2" key="1">
    <citation type="journal article" date="2015" name="Nature">
        <title>Complex archaea that bridge the gap between prokaryotes and eukaryotes.</title>
        <authorList>
            <person name="Spang A."/>
            <person name="Saw J.H."/>
            <person name="Jorgensen S.L."/>
            <person name="Zaremba-Niedzwiedzka K."/>
            <person name="Martijn J."/>
            <person name="Lind A.E."/>
            <person name="van Eijk R."/>
            <person name="Schleper C."/>
            <person name="Guy L."/>
            <person name="Ettema T.J."/>
        </authorList>
    </citation>
    <scope>NUCLEOTIDE SEQUENCE</scope>
</reference>